<dbReference type="Proteomes" id="UP000008810">
    <property type="component" value="Chromosome 3"/>
</dbReference>
<dbReference type="EMBL" id="CM000882">
    <property type="protein sequence ID" value="PNT67107.1"/>
    <property type="molecule type" value="Genomic_DNA"/>
</dbReference>
<evidence type="ECO:0000313" key="2">
    <source>
        <dbReference type="EMBL" id="PNT67107.1"/>
    </source>
</evidence>
<gene>
    <name evidence="3" type="primary">LOC100836653</name>
    <name evidence="2" type="ORF">BRADI_3g21010v3</name>
</gene>
<keyword evidence="1" id="KW-0732">Signal</keyword>
<organism evidence="2">
    <name type="scientific">Brachypodium distachyon</name>
    <name type="common">Purple false brome</name>
    <name type="synonym">Trachynia distachya</name>
    <dbReference type="NCBI Taxonomy" id="15368"/>
    <lineage>
        <taxon>Eukaryota</taxon>
        <taxon>Viridiplantae</taxon>
        <taxon>Streptophyta</taxon>
        <taxon>Embryophyta</taxon>
        <taxon>Tracheophyta</taxon>
        <taxon>Spermatophyta</taxon>
        <taxon>Magnoliopsida</taxon>
        <taxon>Liliopsida</taxon>
        <taxon>Poales</taxon>
        <taxon>Poaceae</taxon>
        <taxon>BOP clade</taxon>
        <taxon>Pooideae</taxon>
        <taxon>Stipodae</taxon>
        <taxon>Brachypodieae</taxon>
        <taxon>Brachypodium</taxon>
    </lineage>
</organism>
<protein>
    <recommendedName>
        <fullName evidence="5">Proline-rich protein</fullName>
    </recommendedName>
</protein>
<dbReference type="PANTHER" id="PTHR33935">
    <property type="entry name" value="OS10G0148100 PROTEIN"/>
    <property type="match status" value="1"/>
</dbReference>
<reference evidence="3" key="3">
    <citation type="submission" date="2018-08" db="UniProtKB">
        <authorList>
            <consortium name="EnsemblPlants"/>
        </authorList>
    </citation>
    <scope>IDENTIFICATION</scope>
    <source>
        <strain evidence="3">cv. Bd21</strain>
    </source>
</reference>
<dbReference type="OrthoDB" id="695107at2759"/>
<dbReference type="STRING" id="15368.A0A2K2CYJ8"/>
<accession>A0A2K2CYJ8</accession>
<dbReference type="Gramene" id="PNT67107">
    <property type="protein sequence ID" value="PNT67107"/>
    <property type="gene ID" value="BRADI_3g21010v3"/>
</dbReference>
<proteinExistence type="predicted"/>
<keyword evidence="4" id="KW-1185">Reference proteome</keyword>
<sequence length="414" mass="42737">MMGRGQGRLLLLGLAVCAGLLTAMAAGIVAETAAAKSVVVGMAQCVHCARKSMDAEATFKGLGVRIKCKNGNGEYESKAMGKLDSSGAFAVPLPADIDLRAAECFAQLHSASSSEPCPGQEPSKIVPLSEPDGTFVAMAGKTTELQSHSHHPGSECASANICFPCHNSRKNLFFGRKPFFMRRRMKPWPPEYELPAPEYGAPDCPPDSPEYGTPTPVYGTPAPRCLCSPTPAPGCQCPMPTPVYGMPAPVVYAPPAPVYAPPAAPVYGMPMPTPVYGTPIPTPVYAPPAPVYGTPTPVYAPPAAPVYGTPAPVYAPPTPTPVYGTPSPRCLCSPTPAPGCQCPAPVYGTPAPVLYPPPAPEYGTPTPTVCPPAAPVYGQPAPPECALPAPAYGAPPTPECPPAATPELVTPPAH</sequence>
<dbReference type="PANTHER" id="PTHR33935:SF6">
    <property type="entry name" value="EXPRESSED PROTEIN"/>
    <property type="match status" value="1"/>
</dbReference>
<dbReference type="GeneID" id="100836653"/>
<dbReference type="AlphaFoldDB" id="A0A2K2CYJ8"/>
<dbReference type="EnsemblPlants" id="PNT67107">
    <property type="protein sequence ID" value="PNT67107"/>
    <property type="gene ID" value="BRADI_3g21010v3"/>
</dbReference>
<dbReference type="ExpressionAtlas" id="A0A2K2CYJ8">
    <property type="expression patterns" value="baseline"/>
</dbReference>
<dbReference type="Pfam" id="PF01190">
    <property type="entry name" value="Pollen_Ole_e_1"/>
    <property type="match status" value="1"/>
</dbReference>
<evidence type="ECO:0000313" key="4">
    <source>
        <dbReference type="Proteomes" id="UP000008810"/>
    </source>
</evidence>
<name>A0A2K2CYJ8_BRADI</name>
<reference evidence="2 3" key="1">
    <citation type="journal article" date="2010" name="Nature">
        <title>Genome sequencing and analysis of the model grass Brachypodium distachyon.</title>
        <authorList>
            <consortium name="International Brachypodium Initiative"/>
        </authorList>
    </citation>
    <scope>NUCLEOTIDE SEQUENCE [LARGE SCALE GENOMIC DNA]</scope>
    <source>
        <strain evidence="2 3">Bd21</strain>
    </source>
</reference>
<evidence type="ECO:0000256" key="1">
    <source>
        <dbReference type="SAM" id="SignalP"/>
    </source>
</evidence>
<feature type="chain" id="PRO_5043158571" description="Proline-rich protein" evidence="1">
    <location>
        <begin position="26"/>
        <end position="414"/>
    </location>
</feature>
<dbReference type="KEGG" id="bdi:100836653"/>
<dbReference type="RefSeq" id="XP_003571660.1">
    <property type="nucleotide sequence ID" value="XM_003571612.4"/>
</dbReference>
<evidence type="ECO:0008006" key="5">
    <source>
        <dbReference type="Google" id="ProtNLM"/>
    </source>
</evidence>
<evidence type="ECO:0000313" key="3">
    <source>
        <dbReference type="EnsemblPlants" id="PNT67107"/>
    </source>
</evidence>
<feature type="signal peptide" evidence="1">
    <location>
        <begin position="1"/>
        <end position="25"/>
    </location>
</feature>
<reference evidence="2" key="2">
    <citation type="submission" date="2017-06" db="EMBL/GenBank/DDBJ databases">
        <title>WGS assembly of Brachypodium distachyon.</title>
        <authorList>
            <consortium name="The International Brachypodium Initiative"/>
            <person name="Lucas S."/>
            <person name="Harmon-Smith M."/>
            <person name="Lail K."/>
            <person name="Tice H."/>
            <person name="Grimwood J."/>
            <person name="Bruce D."/>
            <person name="Barry K."/>
            <person name="Shu S."/>
            <person name="Lindquist E."/>
            <person name="Wang M."/>
            <person name="Pitluck S."/>
            <person name="Vogel J.P."/>
            <person name="Garvin D.F."/>
            <person name="Mockler T.C."/>
            <person name="Schmutz J."/>
            <person name="Rokhsar D."/>
            <person name="Bevan M.W."/>
        </authorList>
    </citation>
    <scope>NUCLEOTIDE SEQUENCE</scope>
    <source>
        <strain evidence="2">Bd21</strain>
    </source>
</reference>